<evidence type="ECO:0000256" key="2">
    <source>
        <dbReference type="ARBA" id="ARBA00009446"/>
    </source>
</evidence>
<feature type="domain" description="Topo IA-type catalytic" evidence="15">
    <location>
        <begin position="157"/>
        <end position="595"/>
    </location>
</feature>
<evidence type="ECO:0000256" key="3">
    <source>
        <dbReference type="ARBA" id="ARBA00012891"/>
    </source>
</evidence>
<evidence type="ECO:0000256" key="7">
    <source>
        <dbReference type="ARBA" id="ARBA00023125"/>
    </source>
</evidence>
<dbReference type="AlphaFoldDB" id="A0A368HBJ5"/>
<keyword evidence="6" id="KW-0799">Topoisomerase</keyword>
<dbReference type="InterPro" id="IPR013824">
    <property type="entry name" value="Topo_IA_cen_sub1"/>
</dbReference>
<keyword evidence="4" id="KW-0479">Metal-binding</keyword>
<dbReference type="GO" id="GO:0006281">
    <property type="term" value="P:DNA repair"/>
    <property type="evidence" value="ECO:0007669"/>
    <property type="project" value="TreeGrafter"/>
</dbReference>
<reference evidence="16 17" key="1">
    <citation type="submission" date="2018-02" db="EMBL/GenBank/DDBJ databases">
        <title>Insights into the biology of acidophilic members of the Acidiferrobacteraceae family derived from comparative genomic analyses.</title>
        <authorList>
            <person name="Issotta F."/>
            <person name="Thyssen C."/>
            <person name="Mena C."/>
            <person name="Moya A."/>
            <person name="Bellenberg S."/>
            <person name="Sproer C."/>
            <person name="Covarrubias P.C."/>
            <person name="Sand W."/>
            <person name="Quatrini R."/>
            <person name="Vera M."/>
        </authorList>
    </citation>
    <scope>NUCLEOTIDE SEQUENCE [LARGE SCALE GENOMIC DNA]</scope>
    <source>
        <strain evidence="17">m-1</strain>
    </source>
</reference>
<evidence type="ECO:0000313" key="17">
    <source>
        <dbReference type="Proteomes" id="UP000253250"/>
    </source>
</evidence>
<dbReference type="PROSITE" id="PS00396">
    <property type="entry name" value="TOPO_IA_1"/>
    <property type="match status" value="1"/>
</dbReference>
<dbReference type="NCBIfam" id="TIGR01056">
    <property type="entry name" value="topB"/>
    <property type="match status" value="1"/>
</dbReference>
<dbReference type="PANTHER" id="PTHR11390">
    <property type="entry name" value="PROKARYOTIC DNA TOPOISOMERASE"/>
    <property type="match status" value="1"/>
</dbReference>
<feature type="domain" description="Toprim" evidence="14">
    <location>
        <begin position="1"/>
        <end position="140"/>
    </location>
</feature>
<dbReference type="Gene3D" id="1.10.460.10">
    <property type="entry name" value="Topoisomerase I, domain 2"/>
    <property type="match status" value="1"/>
</dbReference>
<evidence type="ECO:0000256" key="1">
    <source>
        <dbReference type="ARBA" id="ARBA00000213"/>
    </source>
</evidence>
<evidence type="ECO:0000256" key="9">
    <source>
        <dbReference type="ARBA" id="ARBA00030003"/>
    </source>
</evidence>
<dbReference type="InterPro" id="IPR000380">
    <property type="entry name" value="Topo_IA"/>
</dbReference>
<dbReference type="GO" id="GO:0046872">
    <property type="term" value="F:metal ion binding"/>
    <property type="evidence" value="ECO:0007669"/>
    <property type="project" value="UniProtKB-KW"/>
</dbReference>
<dbReference type="PANTHER" id="PTHR11390:SF21">
    <property type="entry name" value="DNA TOPOISOMERASE 3-ALPHA"/>
    <property type="match status" value="1"/>
</dbReference>
<evidence type="ECO:0000256" key="5">
    <source>
        <dbReference type="ARBA" id="ARBA00022842"/>
    </source>
</evidence>
<gene>
    <name evidence="16" type="ORF">C4900_07795</name>
</gene>
<dbReference type="SMART" id="SM00436">
    <property type="entry name" value="TOP1Bc"/>
    <property type="match status" value="1"/>
</dbReference>
<dbReference type="CDD" id="cd03362">
    <property type="entry name" value="TOPRIM_TopoIA_TopoIII"/>
    <property type="match status" value="1"/>
</dbReference>
<dbReference type="CDD" id="cd00186">
    <property type="entry name" value="TOP1Ac"/>
    <property type="match status" value="1"/>
</dbReference>
<evidence type="ECO:0000256" key="6">
    <source>
        <dbReference type="ARBA" id="ARBA00023029"/>
    </source>
</evidence>
<dbReference type="InterPro" id="IPR003602">
    <property type="entry name" value="Topo_IA_DNA-bd_dom"/>
</dbReference>
<dbReference type="InterPro" id="IPR003601">
    <property type="entry name" value="Topo_IA_2"/>
</dbReference>
<evidence type="ECO:0000259" key="14">
    <source>
        <dbReference type="PROSITE" id="PS50880"/>
    </source>
</evidence>
<protein>
    <recommendedName>
        <fullName evidence="3">DNA topoisomerase</fullName>
        <ecNumber evidence="3">5.6.2.1</ecNumber>
    </recommendedName>
    <alternativeName>
        <fullName evidence="12">Omega-protein</fullName>
    </alternativeName>
    <alternativeName>
        <fullName evidence="11">Relaxing enzyme</fullName>
    </alternativeName>
    <alternativeName>
        <fullName evidence="9">Swivelase</fullName>
    </alternativeName>
    <alternativeName>
        <fullName evidence="10">Untwisting enzyme</fullName>
    </alternativeName>
</protein>
<organism evidence="16 17">
    <name type="scientific">Acidiferrobacter thiooxydans</name>
    <dbReference type="NCBI Taxonomy" id="163359"/>
    <lineage>
        <taxon>Bacteria</taxon>
        <taxon>Pseudomonadati</taxon>
        <taxon>Pseudomonadota</taxon>
        <taxon>Gammaproteobacteria</taxon>
        <taxon>Acidiferrobacterales</taxon>
        <taxon>Acidiferrobacteraceae</taxon>
        <taxon>Acidiferrobacter</taxon>
    </lineage>
</organism>
<dbReference type="GO" id="GO:0006265">
    <property type="term" value="P:DNA topological change"/>
    <property type="evidence" value="ECO:0007669"/>
    <property type="project" value="InterPro"/>
</dbReference>
<evidence type="ECO:0000256" key="12">
    <source>
        <dbReference type="ARBA" id="ARBA00032877"/>
    </source>
</evidence>
<keyword evidence="8 16" id="KW-0413">Isomerase</keyword>
<evidence type="ECO:0000313" key="16">
    <source>
        <dbReference type="EMBL" id="RCN55814.1"/>
    </source>
</evidence>
<dbReference type="InterPro" id="IPR005738">
    <property type="entry name" value="TopoIII"/>
</dbReference>
<dbReference type="RefSeq" id="WP_114282894.1">
    <property type="nucleotide sequence ID" value="NZ_CP080624.1"/>
</dbReference>
<feature type="compositionally biased region" description="Polar residues" evidence="13">
    <location>
        <begin position="602"/>
        <end position="611"/>
    </location>
</feature>
<feature type="region of interest" description="Disordered" evidence="13">
    <location>
        <begin position="665"/>
        <end position="704"/>
    </location>
</feature>
<comment type="similarity">
    <text evidence="2">Belongs to the type IA topoisomerase family.</text>
</comment>
<proteinExistence type="inferred from homology"/>
<dbReference type="GO" id="GO:0043597">
    <property type="term" value="C:cytoplasmic replication fork"/>
    <property type="evidence" value="ECO:0007669"/>
    <property type="project" value="TreeGrafter"/>
</dbReference>
<dbReference type="Gene3D" id="2.70.20.10">
    <property type="entry name" value="Topoisomerase I, domain 3"/>
    <property type="match status" value="1"/>
</dbReference>
<dbReference type="EC" id="5.6.2.1" evidence="3"/>
<dbReference type="GO" id="GO:0003917">
    <property type="term" value="F:DNA topoisomerase type I (single strand cut, ATP-independent) activity"/>
    <property type="evidence" value="ECO:0007669"/>
    <property type="project" value="UniProtKB-EC"/>
</dbReference>
<dbReference type="SUPFAM" id="SSF56712">
    <property type="entry name" value="Prokaryotic type I DNA topoisomerase"/>
    <property type="match status" value="1"/>
</dbReference>
<dbReference type="InterPro" id="IPR023406">
    <property type="entry name" value="Topo_IA_AS"/>
</dbReference>
<dbReference type="PROSITE" id="PS50880">
    <property type="entry name" value="TOPRIM"/>
    <property type="match status" value="1"/>
</dbReference>
<sequence>MKLIIAEKPSLAKGIAEGLGGARRGALFEARGYTITHAFGHILEQDEPDAYLPAGVPVNPRTGKKVWRLEDLPIYPEKWVKHPKREAKAQLAIIKDLLKQATLVVNAGDPDREGQLLIDEILDYCRYKGSVQRVWLASLDGVSVQKAFAQLKDNRAYHPLSQAAEARARADWLVGMNLTRAWTIANRGLLSVGRVQTPTLALVVRRDREIEQFKPRDYCEVLIHCRHPNGMFAAKWKPASTEGAGFDEEGRLTDRALADGIARKAVGAGQVARYESKDSRESAPLPFSLSSLQKAASAQWGLSANAVLEACQALYEKKLTTYPRTDCRYVPEEQHGEASAILAHLPIPEALRGRVAPHQKHAAWNTAKVTAHHAIIPTGQKASGLSDTERKIYDLIWQSYAALFLPDHRYQAIAVTVSVGGEVWTASGRTETDPGWKALRPGRALADETGEPSAVLPAMAAGDTVEGLRGEVRAKQTKPPPRFTDGTLIEAMSHIHKYVTDPAAKAKLKETSGIGTEATRANVLETLVRRGFVDRKGKQLISTPTGRALIAALPADLTDPVTTARWEDALSHIAEGKLDPARFEAAIRQMVKAQLSQVTAGVSVAGDSSSPKAHARPSPSQGAGPTRPCSVAGCSGQIRRLASRNKAGVYFWACSERAHPHALLADHNGVPGEPFANPPSSKSQKTNRPKAARATRARASRGPQ</sequence>
<dbReference type="Gene3D" id="3.40.50.140">
    <property type="match status" value="1"/>
</dbReference>
<dbReference type="InterPro" id="IPR034144">
    <property type="entry name" value="TOPRIM_TopoIII"/>
</dbReference>
<dbReference type="SMART" id="SM00493">
    <property type="entry name" value="TOPRIM"/>
    <property type="match status" value="1"/>
</dbReference>
<feature type="region of interest" description="Disordered" evidence="13">
    <location>
        <begin position="602"/>
        <end position="630"/>
    </location>
</feature>
<dbReference type="NCBIfam" id="NF005829">
    <property type="entry name" value="PRK07726.1"/>
    <property type="match status" value="1"/>
</dbReference>
<keyword evidence="7" id="KW-0238">DNA-binding</keyword>
<dbReference type="PROSITE" id="PS52039">
    <property type="entry name" value="TOPO_IA_2"/>
    <property type="match status" value="1"/>
</dbReference>
<feature type="compositionally biased region" description="Basic residues" evidence="13">
    <location>
        <begin position="685"/>
        <end position="704"/>
    </location>
</feature>
<dbReference type="Pfam" id="PF01131">
    <property type="entry name" value="Topoisom_bac"/>
    <property type="match status" value="1"/>
</dbReference>
<dbReference type="InterPro" id="IPR013825">
    <property type="entry name" value="Topo_IA_cen_sub2"/>
</dbReference>
<dbReference type="Pfam" id="PF01751">
    <property type="entry name" value="Toprim"/>
    <property type="match status" value="1"/>
</dbReference>
<evidence type="ECO:0000256" key="11">
    <source>
        <dbReference type="ARBA" id="ARBA00032235"/>
    </source>
</evidence>
<keyword evidence="5" id="KW-0460">Magnesium</keyword>
<comment type="catalytic activity">
    <reaction evidence="1">
        <text>ATP-independent breakage of single-stranded DNA, followed by passage and rejoining.</text>
        <dbReference type="EC" id="5.6.2.1"/>
    </reaction>
</comment>
<evidence type="ECO:0000256" key="8">
    <source>
        <dbReference type="ARBA" id="ARBA00023235"/>
    </source>
</evidence>
<dbReference type="InterPro" id="IPR006171">
    <property type="entry name" value="TOPRIM_dom"/>
</dbReference>
<dbReference type="InterPro" id="IPR013826">
    <property type="entry name" value="Topo_IA_cen_sub3"/>
</dbReference>
<dbReference type="GO" id="GO:0006310">
    <property type="term" value="P:DNA recombination"/>
    <property type="evidence" value="ECO:0007669"/>
    <property type="project" value="TreeGrafter"/>
</dbReference>
<dbReference type="InterPro" id="IPR023405">
    <property type="entry name" value="Topo_IA_core_domain"/>
</dbReference>
<dbReference type="OrthoDB" id="9803554at2"/>
<evidence type="ECO:0000259" key="15">
    <source>
        <dbReference type="PROSITE" id="PS52039"/>
    </source>
</evidence>
<keyword evidence="17" id="KW-1185">Reference proteome</keyword>
<evidence type="ECO:0000256" key="13">
    <source>
        <dbReference type="SAM" id="MobiDB-lite"/>
    </source>
</evidence>
<dbReference type="Proteomes" id="UP000253250">
    <property type="component" value="Unassembled WGS sequence"/>
</dbReference>
<accession>A0A368HBJ5</accession>
<evidence type="ECO:0000256" key="4">
    <source>
        <dbReference type="ARBA" id="ARBA00022723"/>
    </source>
</evidence>
<dbReference type="Gene3D" id="1.10.290.10">
    <property type="entry name" value="Topoisomerase I, domain 4"/>
    <property type="match status" value="1"/>
</dbReference>
<dbReference type="GO" id="GO:0003677">
    <property type="term" value="F:DNA binding"/>
    <property type="evidence" value="ECO:0007669"/>
    <property type="project" value="UniProtKB-KW"/>
</dbReference>
<dbReference type="InterPro" id="IPR013497">
    <property type="entry name" value="Topo_IA_cen"/>
</dbReference>
<evidence type="ECO:0000256" key="10">
    <source>
        <dbReference type="ARBA" id="ARBA00031985"/>
    </source>
</evidence>
<dbReference type="SMART" id="SM00437">
    <property type="entry name" value="TOP1Ac"/>
    <property type="match status" value="1"/>
</dbReference>
<name>A0A368HBJ5_9GAMM</name>
<dbReference type="EMBL" id="PSYR01000002">
    <property type="protein sequence ID" value="RCN55814.1"/>
    <property type="molecule type" value="Genomic_DNA"/>
</dbReference>
<dbReference type="PRINTS" id="PR00417">
    <property type="entry name" value="PRTPISMRASEI"/>
</dbReference>
<comment type="caution">
    <text evidence="16">The sequence shown here is derived from an EMBL/GenBank/DDBJ whole genome shotgun (WGS) entry which is preliminary data.</text>
</comment>